<dbReference type="InterPro" id="IPR010985">
    <property type="entry name" value="Ribbon_hlx_hlx"/>
</dbReference>
<accession>A0A1X3H3I0</accession>
<evidence type="ECO:0008006" key="3">
    <source>
        <dbReference type="Google" id="ProtNLM"/>
    </source>
</evidence>
<organism evidence="1 2">
    <name type="scientific">Bradyrhizobium canariense</name>
    <dbReference type="NCBI Taxonomy" id="255045"/>
    <lineage>
        <taxon>Bacteria</taxon>
        <taxon>Pseudomonadati</taxon>
        <taxon>Pseudomonadota</taxon>
        <taxon>Alphaproteobacteria</taxon>
        <taxon>Hyphomicrobiales</taxon>
        <taxon>Nitrobacteraceae</taxon>
        <taxon>Bradyrhizobium</taxon>
    </lineage>
</organism>
<dbReference type="OrthoDB" id="5121666at2"/>
<evidence type="ECO:0000313" key="2">
    <source>
        <dbReference type="Proteomes" id="UP000193553"/>
    </source>
</evidence>
<comment type="caution">
    <text evidence="1">The sequence shown here is derived from an EMBL/GenBank/DDBJ whole genome shotgun (WGS) entry which is preliminary data.</text>
</comment>
<dbReference type="InterPro" id="IPR046257">
    <property type="entry name" value="DUF6290"/>
</dbReference>
<dbReference type="SUPFAM" id="SSF47598">
    <property type="entry name" value="Ribbon-helix-helix"/>
    <property type="match status" value="1"/>
</dbReference>
<dbReference type="EMBL" id="NAFI01000180">
    <property type="protein sequence ID" value="OSJ06117.1"/>
    <property type="molecule type" value="Genomic_DNA"/>
</dbReference>
<sequence>MKTTKAMTIRLTEEQAEALETVASVEQLAVSDVIRAAISEHIENRRKDPAFQEDLKARLARARKLLARQVGTE</sequence>
<name>A0A1X3H3I0_9BRAD</name>
<proteinExistence type="predicted"/>
<reference evidence="1 2" key="1">
    <citation type="submission" date="2017-03" db="EMBL/GenBank/DDBJ databases">
        <title>Whole genome sequences of fourteen strains of Bradyrhizobium canariense and one strain of Bradyrhizobium japonicum isolated from Lupinus (Papilionoideae: Genisteae) species in Algeria.</title>
        <authorList>
            <person name="Crovadore J."/>
            <person name="Chekireb D."/>
            <person name="Brachmann A."/>
            <person name="Chablais R."/>
            <person name="Cochard B."/>
            <person name="Lefort F."/>
        </authorList>
    </citation>
    <scope>NUCLEOTIDE SEQUENCE [LARGE SCALE GENOMIC DNA]</scope>
    <source>
        <strain evidence="1 2">UBMA195</strain>
    </source>
</reference>
<dbReference type="GO" id="GO:0006355">
    <property type="term" value="P:regulation of DNA-templated transcription"/>
    <property type="evidence" value="ECO:0007669"/>
    <property type="project" value="InterPro"/>
</dbReference>
<dbReference type="Pfam" id="PF19807">
    <property type="entry name" value="DUF6290"/>
    <property type="match status" value="1"/>
</dbReference>
<dbReference type="Proteomes" id="UP000193553">
    <property type="component" value="Unassembled WGS sequence"/>
</dbReference>
<dbReference type="AlphaFoldDB" id="A0A1X3H3I0"/>
<protein>
    <recommendedName>
        <fullName evidence="3">Ribbon-helix-helix protein CopG domain-containing protein</fullName>
    </recommendedName>
</protein>
<evidence type="ECO:0000313" key="1">
    <source>
        <dbReference type="EMBL" id="OSJ06117.1"/>
    </source>
</evidence>
<dbReference type="RefSeq" id="WP_085360295.1">
    <property type="nucleotide sequence ID" value="NZ_NAFD01000184.1"/>
</dbReference>
<gene>
    <name evidence="1" type="ORF">BSZ18_23485</name>
</gene>